<evidence type="ECO:0000313" key="9">
    <source>
        <dbReference type="EMBL" id="AQK96379.1"/>
    </source>
</evidence>
<dbReference type="PANTHER" id="PTHR12952:SF0">
    <property type="entry name" value="PROTEIN SYS1 HOMOLOG"/>
    <property type="match status" value="1"/>
</dbReference>
<evidence type="ECO:0000256" key="3">
    <source>
        <dbReference type="ARBA" id="ARBA00022448"/>
    </source>
</evidence>
<evidence type="ECO:0000256" key="7">
    <source>
        <dbReference type="ARBA" id="ARBA00023034"/>
    </source>
</evidence>
<comment type="subcellular location">
    <subcellularLocation>
        <location evidence="1">Golgi apparatus membrane</location>
        <topology evidence="1">Multi-pass membrane protein</topology>
    </subcellularLocation>
</comment>
<evidence type="ECO:0000256" key="6">
    <source>
        <dbReference type="ARBA" id="ARBA00022989"/>
    </source>
</evidence>
<dbReference type="STRING" id="4577.A0A1D6FYG0"/>
<dbReference type="FunCoup" id="A0A1D6FYG0">
    <property type="interactions" value="3360"/>
</dbReference>
<dbReference type="GO" id="GO:0000139">
    <property type="term" value="C:Golgi membrane"/>
    <property type="evidence" value="ECO:0007669"/>
    <property type="project" value="UniProtKB-SubCell"/>
</dbReference>
<proteinExistence type="inferred from homology"/>
<dbReference type="ExpressionAtlas" id="A0A1D6FYG0">
    <property type="expression patterns" value="baseline and differential"/>
</dbReference>
<reference evidence="9" key="1">
    <citation type="submission" date="2015-12" db="EMBL/GenBank/DDBJ databases">
        <title>Update maize B73 reference genome by single molecule sequencing technologies.</title>
        <authorList>
            <consortium name="Maize Genome Sequencing Project"/>
            <person name="Ware D."/>
        </authorList>
    </citation>
    <scope>NUCLEOTIDE SEQUENCE</scope>
    <source>
        <tissue evidence="9">Seedling</tissue>
    </source>
</reference>
<keyword evidence="5" id="KW-0653">Protein transport</keyword>
<evidence type="ECO:0000256" key="1">
    <source>
        <dbReference type="ARBA" id="ARBA00004653"/>
    </source>
</evidence>
<keyword evidence="7" id="KW-0333">Golgi apparatus</keyword>
<keyword evidence="8" id="KW-0472">Membrane</keyword>
<accession>A0A1D6FYG0</accession>
<evidence type="ECO:0000256" key="2">
    <source>
        <dbReference type="ARBA" id="ARBA00008160"/>
    </source>
</evidence>
<keyword evidence="3" id="KW-0813">Transport</keyword>
<keyword evidence="6" id="KW-1133">Transmembrane helix</keyword>
<dbReference type="IntAct" id="A0A1D6FYG0">
    <property type="interactions" value="1"/>
</dbReference>
<dbReference type="AlphaFoldDB" id="A0A1D6FYG0"/>
<dbReference type="InParanoid" id="A0A1D6FYG0"/>
<dbReference type="Pfam" id="PF09801">
    <property type="entry name" value="SYS1"/>
    <property type="match status" value="1"/>
</dbReference>
<comment type="similarity">
    <text evidence="2">Belongs to the SYS1 family.</text>
</comment>
<dbReference type="PaxDb" id="4577-GRMZM5G817310_P04"/>
<dbReference type="GO" id="GO:0015031">
    <property type="term" value="P:protein transport"/>
    <property type="evidence" value="ECO:0007669"/>
    <property type="project" value="UniProtKB-KW"/>
</dbReference>
<protein>
    <submittedName>
        <fullName evidence="9">Protein SYS1</fullName>
    </submittedName>
</protein>
<evidence type="ECO:0000256" key="5">
    <source>
        <dbReference type="ARBA" id="ARBA00022927"/>
    </source>
</evidence>
<dbReference type="PANTHER" id="PTHR12952">
    <property type="entry name" value="SYS1"/>
    <property type="match status" value="1"/>
</dbReference>
<keyword evidence="4" id="KW-0812">Transmembrane</keyword>
<dbReference type="eggNOG" id="KOG4697">
    <property type="taxonomic scope" value="Eukaryota"/>
</dbReference>
<gene>
    <name evidence="9" type="ORF">ZEAMMB73_Zm00001d011266</name>
</gene>
<dbReference type="InterPro" id="IPR019185">
    <property type="entry name" value="Integral_membrane_SYS1-rel"/>
</dbReference>
<name>A0A1D6FYG0_MAIZE</name>
<dbReference type="EMBL" id="CM000784">
    <property type="protein sequence ID" value="AQK96379.1"/>
    <property type="molecule type" value="Genomic_DNA"/>
</dbReference>
<evidence type="ECO:0000256" key="8">
    <source>
        <dbReference type="ARBA" id="ARBA00023136"/>
    </source>
</evidence>
<evidence type="ECO:0000256" key="4">
    <source>
        <dbReference type="ARBA" id="ARBA00022692"/>
    </source>
</evidence>
<sequence>MFYGAMVWDPWLIVSQIVCLQCLYYLSLGVAMALLVGTRVPRLTLLYLFDFSTLTPRTPTGWCAIASFLLAAVTGAGFMLYVIERAKKCLDFAATLYIIHLFICIVYGGWPASVTWWVLNITGLATMALLGEYLCIRRELKEIPISRLRASKYFIHIKNLFISFGFFVCTCRLHSNVFAYLVSLTYFSVCKSLVQEEFYIELKVNICLQ</sequence>
<organism evidence="9">
    <name type="scientific">Zea mays</name>
    <name type="common">Maize</name>
    <dbReference type="NCBI Taxonomy" id="4577"/>
    <lineage>
        <taxon>Eukaryota</taxon>
        <taxon>Viridiplantae</taxon>
        <taxon>Streptophyta</taxon>
        <taxon>Embryophyta</taxon>
        <taxon>Tracheophyta</taxon>
        <taxon>Spermatophyta</taxon>
        <taxon>Magnoliopsida</taxon>
        <taxon>Liliopsida</taxon>
        <taxon>Poales</taxon>
        <taxon>Poaceae</taxon>
        <taxon>PACMAD clade</taxon>
        <taxon>Panicoideae</taxon>
        <taxon>Andropogonodae</taxon>
        <taxon>Andropogoneae</taxon>
        <taxon>Tripsacinae</taxon>
        <taxon>Zea</taxon>
    </lineage>
</organism>